<keyword evidence="7" id="KW-1185">Reference proteome</keyword>
<dbReference type="Proteomes" id="UP000035860">
    <property type="component" value="Unassembled WGS sequence"/>
</dbReference>
<reference evidence="6 7" key="1">
    <citation type="journal article" date="2014" name="Genome Announc.">
        <title>Draft Genome Sequence of Moraxella bovoculi Strain 237T (ATCC BAA-1259T) Isolated from a Calf with Infectious Bovine Keratoconjunctivitis.</title>
        <authorList>
            <person name="Calcutt M.J."/>
            <person name="Foecking M.F."/>
            <person name="Martin N.T."/>
            <person name="Mhlanga-Mutangadura T."/>
            <person name="Reilly T.J."/>
        </authorList>
    </citation>
    <scope>NUCLEOTIDE SEQUENCE [LARGE SCALE GENOMIC DNA]</scope>
    <source>
        <strain evidence="6 7">237</strain>
    </source>
</reference>
<dbReference type="RefSeq" id="WP_036366568.1">
    <property type="nucleotide sequence ID" value="NZ_AOMT01000030.1"/>
</dbReference>
<dbReference type="InterPro" id="IPR023101">
    <property type="entry name" value="AF1862-like_dom_sf"/>
</dbReference>
<comment type="subcellular location">
    <subcellularLocation>
        <location evidence="1">Cytoplasm</location>
    </subcellularLocation>
</comment>
<dbReference type="eggNOG" id="COG3337">
    <property type="taxonomic scope" value="Bacteria"/>
</dbReference>
<comment type="caution">
    <text evidence="6">The sequence shown here is derived from an EMBL/GenBank/DDBJ whole genome shotgun (WGS) entry which is preliminary data.</text>
</comment>
<evidence type="ECO:0000256" key="4">
    <source>
        <dbReference type="ARBA" id="ARBA00023118"/>
    </source>
</evidence>
<proteinExistence type="inferred from homology"/>
<name>A0A066UB23_9GAMM</name>
<dbReference type="AlphaFoldDB" id="A0A066UB23"/>
<dbReference type="EMBL" id="AOMT01000030">
    <property type="protein sequence ID" value="KDN24611.1"/>
    <property type="molecule type" value="Genomic_DNA"/>
</dbReference>
<evidence type="ECO:0000256" key="1">
    <source>
        <dbReference type="ARBA" id="ARBA00004496"/>
    </source>
</evidence>
<dbReference type="Pfam" id="PF09701">
    <property type="entry name" value="Cas_Cmr5"/>
    <property type="match status" value="1"/>
</dbReference>
<dbReference type="OrthoDB" id="8612426at2"/>
<dbReference type="GeneID" id="301974934"/>
<keyword evidence="3" id="KW-0963">Cytoplasm</keyword>
<gene>
    <name evidence="6" type="ORF">MBO_08167</name>
</gene>
<keyword evidence="4" id="KW-0051">Antiviral defense</keyword>
<dbReference type="Gene3D" id="1.10.520.30">
    <property type="entry name" value="AF1862-like domain"/>
    <property type="match status" value="1"/>
</dbReference>
<dbReference type="SUPFAM" id="SSF158568">
    <property type="entry name" value="AF1862-like"/>
    <property type="match status" value="1"/>
</dbReference>
<evidence type="ECO:0000256" key="2">
    <source>
        <dbReference type="ARBA" id="ARBA00006161"/>
    </source>
</evidence>
<organism evidence="6 7">
    <name type="scientific">Moraxella bovoculi 237</name>
    <dbReference type="NCBI Taxonomy" id="743974"/>
    <lineage>
        <taxon>Bacteria</taxon>
        <taxon>Pseudomonadati</taxon>
        <taxon>Pseudomonadota</taxon>
        <taxon>Gammaproteobacteria</taxon>
        <taxon>Moraxellales</taxon>
        <taxon>Moraxellaceae</taxon>
        <taxon>Moraxella</taxon>
    </lineage>
</organism>
<dbReference type="InterPro" id="IPR010160">
    <property type="entry name" value="CRISPR-assoc_prot_Cmr5"/>
</dbReference>
<sequence>MQTRTQKYAEPAYPLVDSLKGNDIESKYRTLALNLPTMILQAGLTQAIGFLMAKNESHHQLILAHLAELLNYKDKEKEFYQKILQSNVQEYQLLSRKAIEASGWLKRYTQALLKGENK</sequence>
<dbReference type="GO" id="GO:0005737">
    <property type="term" value="C:cytoplasm"/>
    <property type="evidence" value="ECO:0007669"/>
    <property type="project" value="UniProtKB-SubCell"/>
</dbReference>
<evidence type="ECO:0000256" key="3">
    <source>
        <dbReference type="ARBA" id="ARBA00022490"/>
    </source>
</evidence>
<evidence type="ECO:0000256" key="5">
    <source>
        <dbReference type="ARBA" id="ARBA00030001"/>
    </source>
</evidence>
<dbReference type="GO" id="GO:0051607">
    <property type="term" value="P:defense response to virus"/>
    <property type="evidence" value="ECO:0007669"/>
    <property type="project" value="UniProtKB-KW"/>
</dbReference>
<accession>A0A066UB23</accession>
<dbReference type="NCBIfam" id="TIGR01881">
    <property type="entry name" value="cas_Cmr5"/>
    <property type="match status" value="1"/>
</dbReference>
<protein>
    <recommendedName>
        <fullName evidence="5">CRISPR type III-B/RAMP module-associated protein Cmr5</fullName>
    </recommendedName>
</protein>
<comment type="similarity">
    <text evidence="2">Belongs to the CRISPR system Cmr5 family.</text>
</comment>
<evidence type="ECO:0000313" key="7">
    <source>
        <dbReference type="Proteomes" id="UP000035860"/>
    </source>
</evidence>
<evidence type="ECO:0000313" key="6">
    <source>
        <dbReference type="EMBL" id="KDN24611.1"/>
    </source>
</evidence>